<name>A0A1E3QLF6_9ASCO</name>
<dbReference type="EMBL" id="KV454435">
    <property type="protein sequence ID" value="ODQ78448.1"/>
    <property type="molecule type" value="Genomic_DNA"/>
</dbReference>
<evidence type="ECO:0000256" key="7">
    <source>
        <dbReference type="ARBA" id="ARBA00022840"/>
    </source>
</evidence>
<evidence type="ECO:0000256" key="5">
    <source>
        <dbReference type="ARBA" id="ARBA00022741"/>
    </source>
</evidence>
<evidence type="ECO:0000259" key="11">
    <source>
        <dbReference type="PROSITE" id="PS50003"/>
    </source>
</evidence>
<comment type="catalytic activity">
    <reaction evidence="9">
        <text>L-seryl-[protein] + ATP = O-phospho-L-seryl-[protein] + ADP + H(+)</text>
        <dbReference type="Rhea" id="RHEA:17989"/>
        <dbReference type="Rhea" id="RHEA-COMP:9863"/>
        <dbReference type="Rhea" id="RHEA-COMP:11604"/>
        <dbReference type="ChEBI" id="CHEBI:15378"/>
        <dbReference type="ChEBI" id="CHEBI:29999"/>
        <dbReference type="ChEBI" id="CHEBI:30616"/>
        <dbReference type="ChEBI" id="CHEBI:83421"/>
        <dbReference type="ChEBI" id="CHEBI:456216"/>
        <dbReference type="EC" id="2.7.11.1"/>
    </reaction>
</comment>
<comment type="similarity">
    <text evidence="1">Belongs to the protein kinase superfamily. STE Ser/Thr protein kinase family. STE20 subfamily.</text>
</comment>
<proteinExistence type="inferred from homology"/>
<feature type="non-terminal residue" evidence="13">
    <location>
        <position position="280"/>
    </location>
</feature>
<dbReference type="SUPFAM" id="SSF50729">
    <property type="entry name" value="PH domain-like"/>
    <property type="match status" value="1"/>
</dbReference>
<evidence type="ECO:0000256" key="10">
    <source>
        <dbReference type="SAM" id="MobiDB-lite"/>
    </source>
</evidence>
<feature type="domain" description="CRIB" evidence="12">
    <location>
        <begin position="131"/>
        <end position="144"/>
    </location>
</feature>
<dbReference type="OrthoDB" id="248923at2759"/>
<keyword evidence="5" id="KW-0547">Nucleotide-binding</keyword>
<comment type="catalytic activity">
    <reaction evidence="8">
        <text>L-threonyl-[protein] + ATP = O-phospho-L-threonyl-[protein] + ADP + H(+)</text>
        <dbReference type="Rhea" id="RHEA:46608"/>
        <dbReference type="Rhea" id="RHEA-COMP:11060"/>
        <dbReference type="Rhea" id="RHEA-COMP:11605"/>
        <dbReference type="ChEBI" id="CHEBI:15378"/>
        <dbReference type="ChEBI" id="CHEBI:30013"/>
        <dbReference type="ChEBI" id="CHEBI:30616"/>
        <dbReference type="ChEBI" id="CHEBI:61977"/>
        <dbReference type="ChEBI" id="CHEBI:456216"/>
        <dbReference type="EC" id="2.7.11.1"/>
    </reaction>
</comment>
<dbReference type="CDD" id="cd13279">
    <property type="entry name" value="PH_Cla4_Ste20"/>
    <property type="match status" value="1"/>
</dbReference>
<dbReference type="Pfam" id="PF00169">
    <property type="entry name" value="PH"/>
    <property type="match status" value="1"/>
</dbReference>
<accession>A0A1E3QLF6</accession>
<keyword evidence="7" id="KW-0067">ATP-binding</keyword>
<evidence type="ECO:0000256" key="3">
    <source>
        <dbReference type="ARBA" id="ARBA00022527"/>
    </source>
</evidence>
<dbReference type="InterPro" id="IPR011993">
    <property type="entry name" value="PH-like_dom_sf"/>
</dbReference>
<dbReference type="Pfam" id="PF00786">
    <property type="entry name" value="PBD"/>
    <property type="match status" value="1"/>
</dbReference>
<gene>
    <name evidence="13" type="ORF">BABINDRAFT_18831</name>
</gene>
<organism evidence="13 14">
    <name type="scientific">Babjeviella inositovora NRRL Y-12698</name>
    <dbReference type="NCBI Taxonomy" id="984486"/>
    <lineage>
        <taxon>Eukaryota</taxon>
        <taxon>Fungi</taxon>
        <taxon>Dikarya</taxon>
        <taxon>Ascomycota</taxon>
        <taxon>Saccharomycotina</taxon>
        <taxon>Pichiomycetes</taxon>
        <taxon>Serinales incertae sedis</taxon>
        <taxon>Babjeviella</taxon>
    </lineage>
</organism>
<feature type="compositionally biased region" description="Polar residues" evidence="10">
    <location>
        <begin position="194"/>
        <end position="217"/>
    </location>
</feature>
<dbReference type="Proteomes" id="UP000094336">
    <property type="component" value="Unassembled WGS sequence"/>
</dbReference>
<dbReference type="GO" id="GO:0004674">
    <property type="term" value="F:protein serine/threonine kinase activity"/>
    <property type="evidence" value="ECO:0007669"/>
    <property type="project" value="UniProtKB-KW"/>
</dbReference>
<keyword evidence="3" id="KW-0723">Serine/threonine-protein kinase</keyword>
<dbReference type="PROSITE" id="PS50003">
    <property type="entry name" value="PH_DOMAIN"/>
    <property type="match status" value="1"/>
</dbReference>
<dbReference type="EC" id="2.7.11.1" evidence="2"/>
<protein>
    <recommendedName>
        <fullName evidence="2">non-specific serine/threonine protein kinase</fullName>
        <ecNumber evidence="2">2.7.11.1</ecNumber>
    </recommendedName>
</protein>
<dbReference type="Gene3D" id="2.30.29.30">
    <property type="entry name" value="Pleckstrin-homology domain (PH domain)/Phosphotyrosine-binding domain (PTB)"/>
    <property type="match status" value="1"/>
</dbReference>
<dbReference type="GO" id="GO:0005524">
    <property type="term" value="F:ATP binding"/>
    <property type="evidence" value="ECO:0007669"/>
    <property type="project" value="UniProtKB-KW"/>
</dbReference>
<evidence type="ECO:0000256" key="8">
    <source>
        <dbReference type="ARBA" id="ARBA00047899"/>
    </source>
</evidence>
<dbReference type="Gene3D" id="3.90.810.10">
    <property type="entry name" value="CRIB domain"/>
    <property type="match status" value="1"/>
</dbReference>
<dbReference type="PROSITE" id="PS50108">
    <property type="entry name" value="CRIB"/>
    <property type="match status" value="1"/>
</dbReference>
<reference evidence="14" key="1">
    <citation type="submission" date="2016-05" db="EMBL/GenBank/DDBJ databases">
        <title>Comparative genomics of biotechnologically important yeasts.</title>
        <authorList>
            <consortium name="DOE Joint Genome Institute"/>
            <person name="Riley R."/>
            <person name="Haridas S."/>
            <person name="Wolfe K.H."/>
            <person name="Lopes M.R."/>
            <person name="Hittinger C.T."/>
            <person name="Goker M."/>
            <person name="Salamov A."/>
            <person name="Wisecaver J."/>
            <person name="Long T.M."/>
            <person name="Aerts A.L."/>
            <person name="Barry K."/>
            <person name="Choi C."/>
            <person name="Clum A."/>
            <person name="Coughlan A.Y."/>
            <person name="Deshpande S."/>
            <person name="Douglass A.P."/>
            <person name="Hanson S.J."/>
            <person name="Klenk H.-P."/>
            <person name="Labutti K."/>
            <person name="Lapidus A."/>
            <person name="Lindquist E."/>
            <person name="Lipzen A."/>
            <person name="Meier-Kolthoff J.P."/>
            <person name="Ohm R.A."/>
            <person name="Otillar R.P."/>
            <person name="Pangilinan J."/>
            <person name="Peng Y."/>
            <person name="Rokas A."/>
            <person name="Rosa C.A."/>
            <person name="Scheuner C."/>
            <person name="Sibirny A.A."/>
            <person name="Slot J.C."/>
            <person name="Stielow J.B."/>
            <person name="Sun H."/>
            <person name="Kurtzman C.P."/>
            <person name="Blackwell M."/>
            <person name="Grigoriev I.V."/>
            <person name="Jeffries T.W."/>
        </authorList>
    </citation>
    <scope>NUCLEOTIDE SEQUENCE [LARGE SCALE GENOMIC DNA]</scope>
    <source>
        <strain evidence="14">NRRL Y-12698</strain>
    </source>
</reference>
<evidence type="ECO:0000256" key="4">
    <source>
        <dbReference type="ARBA" id="ARBA00022679"/>
    </source>
</evidence>
<evidence type="ECO:0000256" key="9">
    <source>
        <dbReference type="ARBA" id="ARBA00048679"/>
    </source>
</evidence>
<dbReference type="InterPro" id="IPR036936">
    <property type="entry name" value="CRIB_dom_sf"/>
</dbReference>
<evidence type="ECO:0000256" key="2">
    <source>
        <dbReference type="ARBA" id="ARBA00012513"/>
    </source>
</evidence>
<evidence type="ECO:0000259" key="12">
    <source>
        <dbReference type="PROSITE" id="PS50108"/>
    </source>
</evidence>
<feature type="non-terminal residue" evidence="13">
    <location>
        <position position="1"/>
    </location>
</feature>
<dbReference type="SMART" id="SM00233">
    <property type="entry name" value="PH"/>
    <property type="match status" value="1"/>
</dbReference>
<keyword evidence="4" id="KW-0808">Transferase</keyword>
<evidence type="ECO:0000313" key="13">
    <source>
        <dbReference type="EMBL" id="ODQ78448.1"/>
    </source>
</evidence>
<dbReference type="STRING" id="984486.A0A1E3QLF6"/>
<keyword evidence="14" id="KW-1185">Reference proteome</keyword>
<dbReference type="CDD" id="cd01093">
    <property type="entry name" value="CRIB_PAK_like"/>
    <property type="match status" value="1"/>
</dbReference>
<evidence type="ECO:0000313" key="14">
    <source>
        <dbReference type="Proteomes" id="UP000094336"/>
    </source>
</evidence>
<feature type="compositionally biased region" description="Polar residues" evidence="10">
    <location>
        <begin position="271"/>
        <end position="280"/>
    </location>
</feature>
<dbReference type="InterPro" id="IPR033923">
    <property type="entry name" value="PAK_BD"/>
</dbReference>
<feature type="domain" description="PH" evidence="11">
    <location>
        <begin position="6"/>
        <end position="113"/>
    </location>
</feature>
<dbReference type="GeneID" id="30149057"/>
<sequence length="280" mass="30863">LTSSSVKPQQGWIQTKDEGSSFMSFKWNKKFMVLEDRHLNLYKSDVSAVHVDSARKKELSMSVPLTTITNLTRVQLRSFCFELLRKNDKSFYVSVKTEDELYGWLDAMFAKCTFLHSSPAAYSVGSSSSAVSQPTNFTHKVHVGFDPASGAFIGLPDNWKRLLQHSHITNEDWSRDPVAVIEVLEFYSDINGASAQNSPNMPQVASLGHSSSSTAPPTRNGPHEAERAGSDVFGSKAPAENLTKTEDMYKPMRAAPPVPQGYKNLTPITPAATNHPTSIP</sequence>
<dbReference type="RefSeq" id="XP_018983776.1">
    <property type="nucleotide sequence ID" value="XM_019131204.1"/>
</dbReference>
<dbReference type="InterPro" id="IPR000095">
    <property type="entry name" value="CRIB_dom"/>
</dbReference>
<keyword evidence="6" id="KW-0418">Kinase</keyword>
<dbReference type="FunFam" id="3.90.810.10:FF:000005">
    <property type="entry name" value="Non-specific serine/threonine protein kinase"/>
    <property type="match status" value="1"/>
</dbReference>
<dbReference type="InterPro" id="IPR001849">
    <property type="entry name" value="PH_domain"/>
</dbReference>
<feature type="region of interest" description="Disordered" evidence="10">
    <location>
        <begin position="194"/>
        <end position="280"/>
    </location>
</feature>
<evidence type="ECO:0000256" key="1">
    <source>
        <dbReference type="ARBA" id="ARBA00008874"/>
    </source>
</evidence>
<dbReference type="SMART" id="SM00285">
    <property type="entry name" value="PBD"/>
    <property type="match status" value="1"/>
</dbReference>
<evidence type="ECO:0000256" key="6">
    <source>
        <dbReference type="ARBA" id="ARBA00022777"/>
    </source>
</evidence>
<dbReference type="AlphaFoldDB" id="A0A1E3QLF6"/>